<gene>
    <name evidence="2" type="ORF">EUX98_g2635</name>
</gene>
<feature type="compositionally biased region" description="Polar residues" evidence="1">
    <location>
        <begin position="296"/>
        <end position="305"/>
    </location>
</feature>
<feature type="compositionally biased region" description="Polar residues" evidence="1">
    <location>
        <begin position="84"/>
        <end position="93"/>
    </location>
</feature>
<feature type="compositionally biased region" description="Polar residues" evidence="1">
    <location>
        <begin position="51"/>
        <end position="60"/>
    </location>
</feature>
<dbReference type="AlphaFoldDB" id="A0A4V3XJ38"/>
<accession>A0A4V3XJ38</accession>
<dbReference type="OrthoDB" id="3363386at2759"/>
<feature type="compositionally biased region" description="Low complexity" evidence="1">
    <location>
        <begin position="214"/>
        <end position="230"/>
    </location>
</feature>
<feature type="compositionally biased region" description="Low complexity" evidence="1">
    <location>
        <begin position="671"/>
        <end position="689"/>
    </location>
</feature>
<organism evidence="2 3">
    <name type="scientific">Antrodiella citrinella</name>
    <dbReference type="NCBI Taxonomy" id="2447956"/>
    <lineage>
        <taxon>Eukaryota</taxon>
        <taxon>Fungi</taxon>
        <taxon>Dikarya</taxon>
        <taxon>Basidiomycota</taxon>
        <taxon>Agaricomycotina</taxon>
        <taxon>Agaricomycetes</taxon>
        <taxon>Polyporales</taxon>
        <taxon>Steccherinaceae</taxon>
        <taxon>Antrodiella</taxon>
    </lineage>
</organism>
<evidence type="ECO:0000313" key="3">
    <source>
        <dbReference type="Proteomes" id="UP000308730"/>
    </source>
</evidence>
<sequence>MAAVLPARQGILLNPSPTGSPYSHPSSLPSTPHLISSYSSLSSSNAESDNYILSSPSEASSPLHRASLPPPSPLHQLGSHKLRSSSSPAASNTLASRRIRFAPFPDPRREVLVTEEGNELPLPPVFIDEADEDNLQASHPHIHSLRDGLVASVHVAAAHAADSSANPPSSLLFSNTPNGIALVEALPSGAAEPCVTSPIAETDWDIVSPQATEQPSALSSSTSTSPPQSSDDLDAGKAEKKSWASRIRPFFGRNGSKDSLVEDNYEGSALGLVRSESRGSTKRGGKKKKDEGALQRTDSNTTINRPSAAPSSTPASIYPPTHKLPTPRPANPNPNSKPRTLFSSPTATSLSMSLFSRAPQPSTQFGRTQSLTSDLRRVQSGGSVKSTKSLNSALNAKKKQQTHQPQQTQGVRRGQLKMLNGRVYGARRLDPFANVRSEDPEFVEWGYGGMGSVHNHLHSSEGNIWAKVQAGSGMSIGAVDTASWGTGSGESSTSGRSVSTRGDDDDDGSGMSWVKRRREIREREKQQQQVARKENETEMSTTPTNPVFAHTNPVSLANSAMATPTLPHHNPSSTSTSPTATELEHITTAVTLPPARPHYHHNRNMSTGTIQPTSAPTSGATTPSHVNHIMHAPERRDSADTAKGVPVTSSEHEAAKSAFVSEPEGMVGTMSPEESTSPSGSEETSPTGSGEEDEGEGGGESEDEDDEEDMARPTALGAGVEKISRHKDHLNVGSPELEVEG</sequence>
<keyword evidence="3" id="KW-1185">Reference proteome</keyword>
<feature type="region of interest" description="Disordered" evidence="1">
    <location>
        <begin position="1"/>
        <end position="93"/>
    </location>
</feature>
<feature type="region of interest" description="Disordered" evidence="1">
    <location>
        <begin position="602"/>
        <end position="741"/>
    </location>
</feature>
<evidence type="ECO:0000313" key="2">
    <source>
        <dbReference type="EMBL" id="THH31533.1"/>
    </source>
</evidence>
<feature type="compositionally biased region" description="Polar residues" evidence="1">
    <location>
        <begin position="380"/>
        <end position="394"/>
    </location>
</feature>
<name>A0A4V3XJ38_9APHY</name>
<feature type="region of interest" description="Disordered" evidence="1">
    <location>
        <begin position="479"/>
        <end position="548"/>
    </location>
</feature>
<dbReference type="EMBL" id="SGPM01000044">
    <property type="protein sequence ID" value="THH31533.1"/>
    <property type="molecule type" value="Genomic_DNA"/>
</dbReference>
<reference evidence="2 3" key="1">
    <citation type="submission" date="2019-02" db="EMBL/GenBank/DDBJ databases">
        <title>Genome sequencing of the rare red list fungi Antrodiella citrinella (Flaviporus citrinellus).</title>
        <authorList>
            <person name="Buettner E."/>
            <person name="Kellner H."/>
        </authorList>
    </citation>
    <scope>NUCLEOTIDE SEQUENCE [LARGE SCALE GENOMIC DNA]</scope>
    <source>
        <strain evidence="2 3">DSM 108506</strain>
    </source>
</reference>
<comment type="caution">
    <text evidence="2">The sequence shown here is derived from an EMBL/GenBank/DDBJ whole genome shotgun (WGS) entry which is preliminary data.</text>
</comment>
<feature type="compositionally biased region" description="Basic and acidic residues" evidence="1">
    <location>
        <begin position="631"/>
        <end position="640"/>
    </location>
</feature>
<feature type="compositionally biased region" description="Low complexity" evidence="1">
    <location>
        <begin position="612"/>
        <end position="624"/>
    </location>
</feature>
<feature type="compositionally biased region" description="Low complexity" evidence="1">
    <location>
        <begin position="306"/>
        <end position="320"/>
    </location>
</feature>
<feature type="region of interest" description="Disordered" evidence="1">
    <location>
        <begin position="211"/>
        <end position="242"/>
    </location>
</feature>
<evidence type="ECO:0000256" key="1">
    <source>
        <dbReference type="SAM" id="MobiDB-lite"/>
    </source>
</evidence>
<protein>
    <submittedName>
        <fullName evidence="2">Uncharacterized protein</fullName>
    </submittedName>
</protein>
<feature type="region of interest" description="Disordered" evidence="1">
    <location>
        <begin position="274"/>
        <end position="411"/>
    </location>
</feature>
<feature type="compositionally biased region" description="Low complexity" evidence="1">
    <location>
        <begin position="481"/>
        <end position="500"/>
    </location>
</feature>
<feature type="compositionally biased region" description="Basic and acidic residues" evidence="1">
    <location>
        <begin position="519"/>
        <end position="536"/>
    </location>
</feature>
<feature type="compositionally biased region" description="Polar residues" evidence="1">
    <location>
        <begin position="333"/>
        <end position="373"/>
    </location>
</feature>
<dbReference type="Proteomes" id="UP000308730">
    <property type="component" value="Unassembled WGS sequence"/>
</dbReference>
<feature type="compositionally biased region" description="Low complexity" evidence="1">
    <location>
        <begin position="20"/>
        <end position="48"/>
    </location>
</feature>
<feature type="compositionally biased region" description="Acidic residues" evidence="1">
    <location>
        <begin position="690"/>
        <end position="709"/>
    </location>
</feature>
<proteinExistence type="predicted"/>